<dbReference type="GO" id="GO:0042597">
    <property type="term" value="C:periplasmic space"/>
    <property type="evidence" value="ECO:0007669"/>
    <property type="project" value="InterPro"/>
</dbReference>
<dbReference type="GO" id="GO:0001530">
    <property type="term" value="F:lipopolysaccharide binding"/>
    <property type="evidence" value="ECO:0007669"/>
    <property type="project" value="InterPro"/>
</dbReference>
<evidence type="ECO:0000313" key="2">
    <source>
        <dbReference type="EMBL" id="GAX88039.1"/>
    </source>
</evidence>
<dbReference type="RefSeq" id="WP_096259692.1">
    <property type="nucleotide sequence ID" value="NZ_BDME01000002.1"/>
</dbReference>
<dbReference type="InterPro" id="IPR014340">
    <property type="entry name" value="LptA"/>
</dbReference>
<proteinExistence type="predicted"/>
<dbReference type="InterPro" id="IPR005653">
    <property type="entry name" value="OstA-like_N"/>
</dbReference>
<dbReference type="AlphaFoldDB" id="A0A292YG41"/>
<name>A0A292YG41_9BACT</name>
<dbReference type="Pfam" id="PF03968">
    <property type="entry name" value="LptD_N"/>
    <property type="match status" value="1"/>
</dbReference>
<dbReference type="GO" id="GO:0015920">
    <property type="term" value="P:lipopolysaccharide transport"/>
    <property type="evidence" value="ECO:0007669"/>
    <property type="project" value="InterPro"/>
</dbReference>
<evidence type="ECO:0000259" key="1">
    <source>
        <dbReference type="Pfam" id="PF03968"/>
    </source>
</evidence>
<reference evidence="2 3" key="1">
    <citation type="journal article" date="2017" name="Syst. Appl. Microbiol.">
        <title>Lebetimonas natsushimae sp. nov., a novel strictly anaerobic, moderately thermophilic chemoautotroph isolated from a deep-sea hydrothermal vent polychaete nest in the Mid-Okinawa Trough.</title>
        <authorList>
            <person name="Nagata R."/>
            <person name="Takaki Y."/>
            <person name="Tame A."/>
            <person name="Nunoura T."/>
            <person name="Muto H."/>
            <person name="Mino S."/>
            <person name="Sawayama S."/>
            <person name="Takai K."/>
            <person name="Nakagawa S."/>
        </authorList>
    </citation>
    <scope>NUCLEOTIDE SEQUENCE [LARGE SCALE GENOMIC DNA]</scope>
    <source>
        <strain evidence="2 3">HS1857</strain>
    </source>
</reference>
<comment type="caution">
    <text evidence="2">The sequence shown here is derived from an EMBL/GenBank/DDBJ whole genome shotgun (WGS) entry which is preliminary data.</text>
</comment>
<organism evidence="2 3">
    <name type="scientific">Lebetimonas natsushimae</name>
    <dbReference type="NCBI Taxonomy" id="1936991"/>
    <lineage>
        <taxon>Bacteria</taxon>
        <taxon>Pseudomonadati</taxon>
        <taxon>Campylobacterota</taxon>
        <taxon>Epsilonproteobacteria</taxon>
        <taxon>Nautiliales</taxon>
        <taxon>Nautiliaceae</taxon>
        <taxon>Lebetimonas</taxon>
    </lineage>
</organism>
<protein>
    <submittedName>
        <fullName evidence="2">Lipopolysaccharide export system protein LptA</fullName>
    </submittedName>
</protein>
<gene>
    <name evidence="2" type="ORF">LNAT_P1337</name>
</gene>
<dbReference type="Proteomes" id="UP000217944">
    <property type="component" value="Unassembled WGS sequence"/>
</dbReference>
<evidence type="ECO:0000313" key="3">
    <source>
        <dbReference type="Proteomes" id="UP000217944"/>
    </source>
</evidence>
<dbReference type="EMBL" id="BDME01000002">
    <property type="protein sequence ID" value="GAX88039.1"/>
    <property type="molecule type" value="Genomic_DNA"/>
</dbReference>
<sequence>MKKIVIFILAVLLNAQELKIISKIFNYYPDKLYSYFKGDVNATKGKDNILADEIKVYLNKNKSLKELIAIGHVKFNLNLDNNTTYKGYSDFLDYNIKSGDIILKGNAFVKKLETNESVKGKYIKINKFSKKAEVKGGKKPAVIIIKVKE</sequence>
<keyword evidence="3" id="KW-1185">Reference proteome</keyword>
<dbReference type="Gene3D" id="2.60.450.10">
    <property type="entry name" value="Lipopolysaccharide (LPS) transport protein A like domain"/>
    <property type="match status" value="1"/>
</dbReference>
<accession>A0A292YG41</accession>
<dbReference type="NCBIfam" id="TIGR03002">
    <property type="entry name" value="outer_YhbN_LptA"/>
    <property type="match status" value="1"/>
</dbReference>
<dbReference type="OrthoDB" id="5373249at2"/>
<feature type="domain" description="Organic solvent tolerance-like N-terminal" evidence="1">
    <location>
        <begin position="33"/>
        <end position="127"/>
    </location>
</feature>